<dbReference type="GO" id="GO:0000287">
    <property type="term" value="F:magnesium ion binding"/>
    <property type="evidence" value="ECO:0007669"/>
    <property type="project" value="TreeGrafter"/>
</dbReference>
<dbReference type="Pfam" id="PF03328">
    <property type="entry name" value="HpcH_HpaI"/>
    <property type="match status" value="1"/>
</dbReference>
<feature type="binding site" evidence="5">
    <location>
        <position position="165"/>
    </location>
    <ligand>
        <name>Mg(2+)</name>
        <dbReference type="ChEBI" id="CHEBI:18420"/>
    </ligand>
</feature>
<gene>
    <name evidence="7" type="ORF">G4Z16_30030</name>
</gene>
<evidence type="ECO:0000259" key="6">
    <source>
        <dbReference type="Pfam" id="PF03328"/>
    </source>
</evidence>
<dbReference type="RefSeq" id="WP_197353711.1">
    <property type="nucleotide sequence ID" value="NZ_CP048882.1"/>
</dbReference>
<feature type="binding site" evidence="5">
    <location>
        <position position="138"/>
    </location>
    <ligand>
        <name>Mg(2+)</name>
        <dbReference type="ChEBI" id="CHEBI:18420"/>
    </ligand>
</feature>
<dbReference type="InterPro" id="IPR015813">
    <property type="entry name" value="Pyrv/PenolPyrv_kinase-like_dom"/>
</dbReference>
<dbReference type="InterPro" id="IPR005000">
    <property type="entry name" value="Aldolase/citrate-lyase_domain"/>
</dbReference>
<evidence type="ECO:0000256" key="4">
    <source>
        <dbReference type="PIRSR" id="PIRSR015582-1"/>
    </source>
</evidence>
<accession>A0A7T1WWE5</accession>
<protein>
    <submittedName>
        <fullName evidence="7">CoA ester lyase</fullName>
    </submittedName>
</protein>
<feature type="domain" description="HpcH/HpaI aldolase/citrate lyase" evidence="6">
    <location>
        <begin position="5"/>
        <end position="234"/>
    </location>
</feature>
<evidence type="ECO:0000313" key="7">
    <source>
        <dbReference type="EMBL" id="QPP09955.1"/>
    </source>
</evidence>
<dbReference type="PANTHER" id="PTHR32308:SF0">
    <property type="entry name" value="HPCH_HPAI ALDOLASE_CITRATE LYASE DOMAIN-CONTAINING PROTEIN"/>
    <property type="match status" value="1"/>
</dbReference>
<dbReference type="PANTHER" id="PTHR32308">
    <property type="entry name" value="LYASE BETA SUBUNIT, PUTATIVE (AFU_ORTHOLOGUE AFUA_4G13030)-RELATED"/>
    <property type="match status" value="1"/>
</dbReference>
<dbReference type="KEGG" id="sbat:G4Z16_30030"/>
<keyword evidence="3 5" id="KW-0460">Magnesium</keyword>
<dbReference type="Proteomes" id="UP000595046">
    <property type="component" value="Chromosome"/>
</dbReference>
<dbReference type="GO" id="GO:0006107">
    <property type="term" value="P:oxaloacetate metabolic process"/>
    <property type="evidence" value="ECO:0007669"/>
    <property type="project" value="TreeGrafter"/>
</dbReference>
<organism evidence="7 8">
    <name type="scientific">Streptomyces bathyalis</name>
    <dbReference type="NCBI Taxonomy" id="2710756"/>
    <lineage>
        <taxon>Bacteria</taxon>
        <taxon>Bacillati</taxon>
        <taxon>Actinomycetota</taxon>
        <taxon>Actinomycetes</taxon>
        <taxon>Kitasatosporales</taxon>
        <taxon>Streptomycetaceae</taxon>
        <taxon>Streptomyces</taxon>
    </lineage>
</organism>
<evidence type="ECO:0000313" key="8">
    <source>
        <dbReference type="Proteomes" id="UP000595046"/>
    </source>
</evidence>
<evidence type="ECO:0000256" key="1">
    <source>
        <dbReference type="ARBA" id="ARBA00001946"/>
    </source>
</evidence>
<reference evidence="8" key="1">
    <citation type="submission" date="2020-02" db="EMBL/GenBank/DDBJ databases">
        <title>Streptomyces sp. ASO4wet.</title>
        <authorList>
            <person name="Risdian C."/>
            <person name="Landwehr W."/>
            <person name="Schupp P."/>
            <person name="Wink J."/>
        </authorList>
    </citation>
    <scope>NUCLEOTIDE SEQUENCE [LARGE SCALE GENOMIC DNA]</scope>
    <source>
        <strain evidence="8">ASO4wet</strain>
    </source>
</reference>
<feature type="binding site" evidence="4">
    <location>
        <position position="138"/>
    </location>
    <ligand>
        <name>substrate</name>
    </ligand>
</feature>
<dbReference type="InterPro" id="IPR040442">
    <property type="entry name" value="Pyrv_kinase-like_dom_sf"/>
</dbReference>
<dbReference type="EMBL" id="CP048882">
    <property type="protein sequence ID" value="QPP09955.1"/>
    <property type="molecule type" value="Genomic_DNA"/>
</dbReference>
<proteinExistence type="predicted"/>
<dbReference type="PIRSF" id="PIRSF015582">
    <property type="entry name" value="Cit_lyase_B"/>
    <property type="match status" value="1"/>
</dbReference>
<comment type="cofactor">
    <cofactor evidence="1">
        <name>Mg(2+)</name>
        <dbReference type="ChEBI" id="CHEBI:18420"/>
    </cofactor>
</comment>
<name>A0A7T1WWE5_9ACTN</name>
<dbReference type="SUPFAM" id="SSF51621">
    <property type="entry name" value="Phosphoenolpyruvate/pyruvate domain"/>
    <property type="match status" value="1"/>
</dbReference>
<evidence type="ECO:0000256" key="3">
    <source>
        <dbReference type="ARBA" id="ARBA00022842"/>
    </source>
</evidence>
<evidence type="ECO:0000256" key="5">
    <source>
        <dbReference type="PIRSR" id="PIRSR015582-2"/>
    </source>
</evidence>
<feature type="binding site" evidence="4">
    <location>
        <position position="71"/>
    </location>
    <ligand>
        <name>substrate</name>
    </ligand>
</feature>
<keyword evidence="7" id="KW-0456">Lyase</keyword>
<keyword evidence="8" id="KW-1185">Reference proteome</keyword>
<sequence>MDVGRTLLFVPGDRPDRIAKALASEADAVAVDFEDAVGEAAKDSARALTTEALARLVPIGSPRSGPAVHVRINALETPEAEADLAAVSSLLGTVRLDGLIVPKADSVGRLAALDGRLTSAEEAAGTEHGQLSLLPVVESAAGVLASAGVAAAGPRVRGVLFGTLDLAAELGVRPSVEGRELLHARSQLVLAARAAGLSWILDGPYAALDDEDGLVRSTLAGRELGFTGRVVLHPRQVAPVRKAFAPTETELAHAREVLAAYHDASERGVGAVRLSDGSFVDRPVVARAKALLREAGQDDGEARP</sequence>
<dbReference type="InterPro" id="IPR011206">
    <property type="entry name" value="Citrate_lyase_beta/mcl1/mcl2"/>
</dbReference>
<dbReference type="AlphaFoldDB" id="A0A7T1WWE5"/>
<keyword evidence="2 5" id="KW-0479">Metal-binding</keyword>
<dbReference type="Gene3D" id="3.20.20.60">
    <property type="entry name" value="Phosphoenolpyruvate-binding domains"/>
    <property type="match status" value="1"/>
</dbReference>
<dbReference type="GO" id="GO:0016829">
    <property type="term" value="F:lyase activity"/>
    <property type="evidence" value="ECO:0007669"/>
    <property type="project" value="UniProtKB-KW"/>
</dbReference>
<evidence type="ECO:0000256" key="2">
    <source>
        <dbReference type="ARBA" id="ARBA00022723"/>
    </source>
</evidence>